<organism evidence="2 3">
    <name type="scientific">Crepidotus variabilis</name>
    <dbReference type="NCBI Taxonomy" id="179855"/>
    <lineage>
        <taxon>Eukaryota</taxon>
        <taxon>Fungi</taxon>
        <taxon>Dikarya</taxon>
        <taxon>Basidiomycota</taxon>
        <taxon>Agaricomycotina</taxon>
        <taxon>Agaricomycetes</taxon>
        <taxon>Agaricomycetidae</taxon>
        <taxon>Agaricales</taxon>
        <taxon>Agaricineae</taxon>
        <taxon>Crepidotaceae</taxon>
        <taxon>Crepidotus</taxon>
    </lineage>
</organism>
<dbReference type="GO" id="GO:0055085">
    <property type="term" value="P:transmembrane transport"/>
    <property type="evidence" value="ECO:0007669"/>
    <property type="project" value="InterPro"/>
</dbReference>
<dbReference type="EMBL" id="MU157833">
    <property type="protein sequence ID" value="KAF9531970.1"/>
    <property type="molecule type" value="Genomic_DNA"/>
</dbReference>
<evidence type="ECO:0000256" key="1">
    <source>
        <dbReference type="PIRNR" id="PIRNR013171"/>
    </source>
</evidence>
<comment type="function">
    <text evidence="1">Nucleoside permease that transports adenosine and guanosine.</text>
</comment>
<name>A0A9P6EN74_9AGAR</name>
<sequence length="373" mass="40239">MFEPEAEVWYGIPEFDLLALNISLPGLSPRYPHVHCIADGEVCQLTIGESEINAASSVSAVALSSMFDLTTTYWMIAGIAGVNPEIASSCSVTFARFAVQVGLQYEFDMRELPANFTTGYVPLGVTSPDQYPKSIYGTEVFEVNSALRDIAIAYAKTAALNDSADAIAYRANYMKDGIYAAGAASPGVYACDVATSDVYFSGRLLGEAFSNYTRLMTNGTGVYCTTAQEDNATLEALLRAAVSGFVDFSRIIVMRTASDYDRQFPGEQAHFNLFYANQGSFLPAVKNLYLAGIKVVDGILSEWDNKFAKGIPAPNYVGDILASLGGKPDFGPFTSNDNPVVVGRELKYGNGKLNARNHRRERAGIKARVLGSG</sequence>
<protein>
    <submittedName>
        <fullName evidence="2">Purine nucleoside permease</fullName>
    </submittedName>
</protein>
<accession>A0A9P6EN74</accession>
<dbReference type="GO" id="GO:0005783">
    <property type="term" value="C:endoplasmic reticulum"/>
    <property type="evidence" value="ECO:0007669"/>
    <property type="project" value="TreeGrafter"/>
</dbReference>
<reference evidence="2" key="1">
    <citation type="submission" date="2020-11" db="EMBL/GenBank/DDBJ databases">
        <authorList>
            <consortium name="DOE Joint Genome Institute"/>
            <person name="Ahrendt S."/>
            <person name="Riley R."/>
            <person name="Andreopoulos W."/>
            <person name="Labutti K."/>
            <person name="Pangilinan J."/>
            <person name="Ruiz-Duenas F.J."/>
            <person name="Barrasa J.M."/>
            <person name="Sanchez-Garcia M."/>
            <person name="Camarero S."/>
            <person name="Miyauchi S."/>
            <person name="Serrano A."/>
            <person name="Linde D."/>
            <person name="Babiker R."/>
            <person name="Drula E."/>
            <person name="Ayuso-Fernandez I."/>
            <person name="Pacheco R."/>
            <person name="Padilla G."/>
            <person name="Ferreira P."/>
            <person name="Barriuso J."/>
            <person name="Kellner H."/>
            <person name="Castanera R."/>
            <person name="Alfaro M."/>
            <person name="Ramirez L."/>
            <person name="Pisabarro A.G."/>
            <person name="Kuo A."/>
            <person name="Tritt A."/>
            <person name="Lipzen A."/>
            <person name="He G."/>
            <person name="Yan M."/>
            <person name="Ng V."/>
            <person name="Cullen D."/>
            <person name="Martin F."/>
            <person name="Rosso M.-N."/>
            <person name="Henrissat B."/>
            <person name="Hibbett D."/>
            <person name="Martinez A.T."/>
            <person name="Grigoriev I.V."/>
        </authorList>
    </citation>
    <scope>NUCLEOTIDE SEQUENCE</scope>
    <source>
        <strain evidence="2">CBS 506.95</strain>
    </source>
</reference>
<keyword evidence="1" id="KW-0813">Transport</keyword>
<comment type="caution">
    <text evidence="2">The sequence shown here is derived from an EMBL/GenBank/DDBJ whole genome shotgun (WGS) entry which is preliminary data.</text>
</comment>
<dbReference type="OrthoDB" id="2331083at2759"/>
<dbReference type="InterPro" id="IPR009486">
    <property type="entry name" value="Pur_nuclsid_perm"/>
</dbReference>
<dbReference type="PANTHER" id="PTHR38643">
    <property type="entry name" value="PURINE NUCLEOSIDE PERMEASE C285.05-RELATED"/>
    <property type="match status" value="1"/>
</dbReference>
<dbReference type="PANTHER" id="PTHR38643:SF1">
    <property type="entry name" value="PURINE NUCLEOSIDE PERMEASE C285.05-RELATED"/>
    <property type="match status" value="1"/>
</dbReference>
<evidence type="ECO:0000313" key="3">
    <source>
        <dbReference type="Proteomes" id="UP000807306"/>
    </source>
</evidence>
<proteinExistence type="inferred from homology"/>
<dbReference type="Proteomes" id="UP000807306">
    <property type="component" value="Unassembled WGS sequence"/>
</dbReference>
<keyword evidence="3" id="KW-1185">Reference proteome</keyword>
<dbReference type="PIRSF" id="PIRSF013171">
    <property type="entry name" value="Pur_nuclsid_perm"/>
    <property type="match status" value="1"/>
</dbReference>
<gene>
    <name evidence="2" type="ORF">CPB83DRAFT_760705</name>
</gene>
<evidence type="ECO:0000313" key="2">
    <source>
        <dbReference type="EMBL" id="KAF9531970.1"/>
    </source>
</evidence>
<comment type="similarity">
    <text evidence="1">Belongs to the NUP family.</text>
</comment>
<dbReference type="Pfam" id="PF06516">
    <property type="entry name" value="NUP"/>
    <property type="match status" value="1"/>
</dbReference>
<dbReference type="AlphaFoldDB" id="A0A9P6EN74"/>